<dbReference type="RefSeq" id="WP_160825798.1">
    <property type="nucleotide sequence ID" value="NZ_JBHSXE010000001.1"/>
</dbReference>
<dbReference type="EMBL" id="JBHSXS010000036">
    <property type="protein sequence ID" value="MFC6885302.1"/>
    <property type="molecule type" value="Genomic_DNA"/>
</dbReference>
<dbReference type="Proteomes" id="UP001596380">
    <property type="component" value="Unassembled WGS sequence"/>
</dbReference>
<evidence type="ECO:0000313" key="2">
    <source>
        <dbReference type="EMBL" id="MFC6885302.1"/>
    </source>
</evidence>
<comment type="caution">
    <text evidence="2">The sequence shown here is derived from an EMBL/GenBank/DDBJ whole genome shotgun (WGS) entry which is preliminary data.</text>
</comment>
<evidence type="ECO:0008006" key="4">
    <source>
        <dbReference type="Google" id="ProtNLM"/>
    </source>
</evidence>
<evidence type="ECO:0000313" key="3">
    <source>
        <dbReference type="Proteomes" id="UP001596380"/>
    </source>
</evidence>
<keyword evidence="3" id="KW-1185">Reference proteome</keyword>
<feature type="region of interest" description="Disordered" evidence="1">
    <location>
        <begin position="1"/>
        <end position="38"/>
    </location>
</feature>
<proteinExistence type="predicted"/>
<gene>
    <name evidence="2" type="ORF">ACFQKB_36475</name>
</gene>
<feature type="region of interest" description="Disordered" evidence="1">
    <location>
        <begin position="174"/>
        <end position="201"/>
    </location>
</feature>
<accession>A0ABW2CU39</accession>
<organism evidence="2 3">
    <name type="scientific">Actinomadura yumaensis</name>
    <dbReference type="NCBI Taxonomy" id="111807"/>
    <lineage>
        <taxon>Bacteria</taxon>
        <taxon>Bacillati</taxon>
        <taxon>Actinomycetota</taxon>
        <taxon>Actinomycetes</taxon>
        <taxon>Streptosporangiales</taxon>
        <taxon>Thermomonosporaceae</taxon>
        <taxon>Actinomadura</taxon>
    </lineage>
</organism>
<evidence type="ECO:0000256" key="1">
    <source>
        <dbReference type="SAM" id="MobiDB-lite"/>
    </source>
</evidence>
<protein>
    <recommendedName>
        <fullName evidence="4">DUF222 domain-containing protein</fullName>
    </recommendedName>
</protein>
<reference evidence="3" key="1">
    <citation type="journal article" date="2019" name="Int. J. Syst. Evol. Microbiol.">
        <title>The Global Catalogue of Microorganisms (GCM) 10K type strain sequencing project: providing services to taxonomists for standard genome sequencing and annotation.</title>
        <authorList>
            <consortium name="The Broad Institute Genomics Platform"/>
            <consortium name="The Broad Institute Genome Sequencing Center for Infectious Disease"/>
            <person name="Wu L."/>
            <person name="Ma J."/>
        </authorList>
    </citation>
    <scope>NUCLEOTIDE SEQUENCE [LARGE SCALE GENOMIC DNA]</scope>
    <source>
        <strain evidence="3">JCM 3369</strain>
    </source>
</reference>
<sequence length="201" mass="22436">MAGMGPAPKPADQRARRNASVAMTRLPADGRSGRTPSWPLLPDVATRVRAELAAAKATELRAELEARLAEDKPVGSLRRRLEQAVEQREICAARLAEQRRIEAAVWRQLWKTPQAVAWERLGWTRDVAQYVRHKVLAELGELDAAKEARQWSDRLGLNPLAMLRLRWEVTDPAAEQAPRRRGRGASRHADLRVVGDPAATP</sequence>
<name>A0ABW2CU39_9ACTN</name>